<keyword evidence="2" id="KW-0963">Cytoplasm</keyword>
<dbReference type="NCBIfam" id="TIGR01608">
    <property type="entry name" value="citD"/>
    <property type="match status" value="1"/>
</dbReference>
<dbReference type="Pfam" id="PF06857">
    <property type="entry name" value="ACP"/>
    <property type="match status" value="1"/>
</dbReference>
<dbReference type="EC" id="4.1.3.6" evidence="4"/>
<reference evidence="4 5" key="1">
    <citation type="submission" date="2018-08" db="EMBL/GenBank/DDBJ databases">
        <title>A genome reference for cultivated species of the human gut microbiota.</title>
        <authorList>
            <person name="Zou Y."/>
            <person name="Xue W."/>
            <person name="Luo G."/>
        </authorList>
    </citation>
    <scope>NUCLEOTIDE SEQUENCE [LARGE SCALE GENOMIC DNA]</scope>
    <source>
        <strain evidence="4 5">AM25-1</strain>
    </source>
</reference>
<evidence type="ECO:0000313" key="4">
    <source>
        <dbReference type="EMBL" id="RHF71980.1"/>
    </source>
</evidence>
<comment type="subcellular location">
    <subcellularLocation>
        <location evidence="1">Cytoplasm</location>
    </subcellularLocation>
</comment>
<evidence type="ECO:0000313" key="5">
    <source>
        <dbReference type="Proteomes" id="UP000284676"/>
    </source>
</evidence>
<dbReference type="NCBIfam" id="NF009726">
    <property type="entry name" value="PRK13253.1"/>
    <property type="match status" value="1"/>
</dbReference>
<dbReference type="EMBL" id="QRHL01000011">
    <property type="protein sequence ID" value="RHF71980.1"/>
    <property type="molecule type" value="Genomic_DNA"/>
</dbReference>
<sequence length="88" mass="9712">MVGVCGNEKDSDVLVTVDLNVTGIEVIIESKLKKMFGKLMEKAVREVLSEMKVENAKVLVQDFGALDFVIKGRTRTAVRRAMAGKEVK</sequence>
<evidence type="ECO:0000256" key="3">
    <source>
        <dbReference type="ARBA" id="ARBA00022553"/>
    </source>
</evidence>
<gene>
    <name evidence="4" type="primary">citD</name>
    <name evidence="4" type="ORF">DW663_07620</name>
</gene>
<organism evidence="4 5">
    <name type="scientific">Fusobacterium mortiferum</name>
    <dbReference type="NCBI Taxonomy" id="850"/>
    <lineage>
        <taxon>Bacteria</taxon>
        <taxon>Fusobacteriati</taxon>
        <taxon>Fusobacteriota</taxon>
        <taxon>Fusobacteriia</taxon>
        <taxon>Fusobacteriales</taxon>
        <taxon>Fusobacteriaceae</taxon>
        <taxon>Fusobacterium</taxon>
    </lineage>
</organism>
<keyword evidence="3" id="KW-0597">Phosphoprotein</keyword>
<evidence type="ECO:0000256" key="2">
    <source>
        <dbReference type="ARBA" id="ARBA00022490"/>
    </source>
</evidence>
<dbReference type="GO" id="GO:0008815">
    <property type="term" value="F:citrate (pro-3S)-lyase activity"/>
    <property type="evidence" value="ECO:0007669"/>
    <property type="project" value="UniProtKB-EC"/>
</dbReference>
<name>A0A414PTZ6_FUSMR</name>
<dbReference type="RefSeq" id="WP_117709157.1">
    <property type="nucleotide sequence ID" value="NZ_CAEUHP010000001.1"/>
</dbReference>
<keyword evidence="4" id="KW-0456">Lyase</keyword>
<dbReference type="Proteomes" id="UP000284676">
    <property type="component" value="Unassembled WGS sequence"/>
</dbReference>
<evidence type="ECO:0000256" key="1">
    <source>
        <dbReference type="ARBA" id="ARBA00004496"/>
    </source>
</evidence>
<dbReference type="AlphaFoldDB" id="A0A414PTZ6"/>
<accession>A0A414PTZ6</accession>
<comment type="caution">
    <text evidence="4">The sequence shown here is derived from an EMBL/GenBank/DDBJ whole genome shotgun (WGS) entry which is preliminary data.</text>
</comment>
<dbReference type="GO" id="GO:0005737">
    <property type="term" value="C:cytoplasm"/>
    <property type="evidence" value="ECO:0007669"/>
    <property type="project" value="UniProtKB-SubCell"/>
</dbReference>
<dbReference type="InterPro" id="IPR023439">
    <property type="entry name" value="Mal_deCO2ase/Cit_lyase_ACP"/>
</dbReference>
<dbReference type="InterPro" id="IPR006495">
    <property type="entry name" value="CitD"/>
</dbReference>
<proteinExistence type="predicted"/>
<protein>
    <submittedName>
        <fullName evidence="4">Citrate lyase acyl carrier protein</fullName>
        <ecNumber evidence="4">4.1.3.6</ecNumber>
    </submittedName>
</protein>